<dbReference type="Proteomes" id="UP000199169">
    <property type="component" value="Unassembled WGS sequence"/>
</dbReference>
<comment type="similarity">
    <text evidence="2">Belongs to the GSP F family.</text>
</comment>
<dbReference type="Gene3D" id="1.20.81.30">
    <property type="entry name" value="Type II secretion system (T2SS), domain F"/>
    <property type="match status" value="2"/>
</dbReference>
<feature type="domain" description="Type II secretion system protein GspF" evidence="9">
    <location>
        <begin position="84"/>
        <end position="207"/>
    </location>
</feature>
<evidence type="ECO:0000256" key="8">
    <source>
        <dbReference type="SAM" id="Phobius"/>
    </source>
</evidence>
<proteinExistence type="inferred from homology"/>
<feature type="transmembrane region" description="Helical" evidence="8">
    <location>
        <begin position="390"/>
        <end position="411"/>
    </location>
</feature>
<accession>A0A1A8XGV4</accession>
<keyword evidence="11" id="KW-1185">Reference proteome</keyword>
<dbReference type="GO" id="GO:0015628">
    <property type="term" value="P:protein secretion by the type II secretion system"/>
    <property type="evidence" value="ECO:0007669"/>
    <property type="project" value="TreeGrafter"/>
</dbReference>
<dbReference type="PANTHER" id="PTHR30012:SF4">
    <property type="entry name" value="MSHA BIOGENESIS PROTEIN MSHG"/>
    <property type="match status" value="1"/>
</dbReference>
<feature type="transmembrane region" description="Helical" evidence="8">
    <location>
        <begin position="184"/>
        <end position="217"/>
    </location>
</feature>
<dbReference type="GO" id="GO:0005886">
    <property type="term" value="C:plasma membrane"/>
    <property type="evidence" value="ECO:0007669"/>
    <property type="project" value="UniProtKB-SubCell"/>
</dbReference>
<keyword evidence="6 8" id="KW-1133">Transmembrane helix</keyword>
<dbReference type="EMBL" id="FLQX01000001">
    <property type="protein sequence ID" value="SBT03168.1"/>
    <property type="molecule type" value="Genomic_DNA"/>
</dbReference>
<protein>
    <submittedName>
        <fullName evidence="10">Type II secretion system protein</fullName>
    </submittedName>
</protein>
<gene>
    <name evidence="10" type="ORF">ACCAA_10105</name>
</gene>
<dbReference type="FunFam" id="1.20.81.30:FF:000001">
    <property type="entry name" value="Type II secretion system protein F"/>
    <property type="match status" value="2"/>
</dbReference>
<evidence type="ECO:0000259" key="9">
    <source>
        <dbReference type="Pfam" id="PF00482"/>
    </source>
</evidence>
<comment type="subcellular location">
    <subcellularLocation>
        <location evidence="1">Cell inner membrane</location>
        <topology evidence="1">Multi-pass membrane protein</topology>
    </subcellularLocation>
</comment>
<evidence type="ECO:0000256" key="7">
    <source>
        <dbReference type="ARBA" id="ARBA00023136"/>
    </source>
</evidence>
<feature type="domain" description="Type II secretion system protein GspF" evidence="9">
    <location>
        <begin position="287"/>
        <end position="409"/>
    </location>
</feature>
<evidence type="ECO:0000256" key="5">
    <source>
        <dbReference type="ARBA" id="ARBA00022692"/>
    </source>
</evidence>
<keyword evidence="4" id="KW-0997">Cell inner membrane</keyword>
<feature type="transmembrane region" description="Helical" evidence="8">
    <location>
        <begin position="237"/>
        <end position="256"/>
    </location>
</feature>
<evidence type="ECO:0000256" key="3">
    <source>
        <dbReference type="ARBA" id="ARBA00022475"/>
    </source>
</evidence>
<evidence type="ECO:0000313" key="10">
    <source>
        <dbReference type="EMBL" id="SBT03168.1"/>
    </source>
</evidence>
<dbReference type="AlphaFoldDB" id="A0A1A8XGV4"/>
<dbReference type="STRING" id="1860102.ACCAA_10105"/>
<feature type="transmembrane region" description="Helical" evidence="8">
    <location>
        <begin position="334"/>
        <end position="355"/>
    </location>
</feature>
<dbReference type="PANTHER" id="PTHR30012">
    <property type="entry name" value="GENERAL SECRETION PATHWAY PROTEIN"/>
    <property type="match status" value="1"/>
</dbReference>
<evidence type="ECO:0000256" key="6">
    <source>
        <dbReference type="ARBA" id="ARBA00022989"/>
    </source>
</evidence>
<keyword evidence="7 8" id="KW-0472">Membrane</keyword>
<dbReference type="Pfam" id="PF00482">
    <property type="entry name" value="T2SSF"/>
    <property type="match status" value="2"/>
</dbReference>
<keyword evidence="3" id="KW-1003">Cell membrane</keyword>
<name>A0A1A8XGV4_9PROT</name>
<evidence type="ECO:0000256" key="2">
    <source>
        <dbReference type="ARBA" id="ARBA00005745"/>
    </source>
</evidence>
<organism evidence="10 11">
    <name type="scientific">Candidatus Accumulibacter aalborgensis</name>
    <dbReference type="NCBI Taxonomy" id="1860102"/>
    <lineage>
        <taxon>Bacteria</taxon>
        <taxon>Pseudomonadati</taxon>
        <taxon>Pseudomonadota</taxon>
        <taxon>Betaproteobacteria</taxon>
        <taxon>Candidatus Accumulibacter</taxon>
    </lineage>
</organism>
<evidence type="ECO:0000313" key="11">
    <source>
        <dbReference type="Proteomes" id="UP000199169"/>
    </source>
</evidence>
<sequence>MPTEQESHQPIMPTFAYKGRNSGGQLVEGVLEGANAGAIADLLHGQGLMPVDIRESSAPAAKSASSLSAALFAPKVSTIDLLLFSRQMHRLLKSGVPIMRALNGLREAATNPTLKGVIGEVRESLEGGRELSQALARHPRIFSPFYLSMIRVGEATGLLEEIFFRLFEHLEFERYMREQVKAALRYPSFVVVAMAVAIVVINVFVIPVFAQVFAGFGAELPLMTRALLGFSALMVNYWPHLLAIVIGSVLVFRAWLGTIKGRHDWDRMSLRIPIAGKILHKAALSRFARSFSLAMQSGVPVMQALSNAAQTVDNSYVARRIESMRENVERGESLLRSSISAGIFSPVVLQMVAVGEESGAVDDMMSEIGGMYQQEVEYELKTLGQQIEPILIVSLGILVLILALGVFLPMWDLGKTAIRR</sequence>
<evidence type="ECO:0000256" key="4">
    <source>
        <dbReference type="ARBA" id="ARBA00022519"/>
    </source>
</evidence>
<dbReference type="InterPro" id="IPR042094">
    <property type="entry name" value="T2SS_GspF_sf"/>
</dbReference>
<dbReference type="InterPro" id="IPR003004">
    <property type="entry name" value="GspF/PilC"/>
</dbReference>
<dbReference type="InterPro" id="IPR018076">
    <property type="entry name" value="T2SS_GspF_dom"/>
</dbReference>
<reference evidence="11" key="1">
    <citation type="submission" date="2016-06" db="EMBL/GenBank/DDBJ databases">
        <authorList>
            <person name="McIlroy S.J."/>
            <person name="Karst S.M."/>
            <person name="Albertsen M."/>
        </authorList>
    </citation>
    <scope>NUCLEOTIDE SEQUENCE [LARGE SCALE GENOMIC DNA]</scope>
</reference>
<dbReference type="PRINTS" id="PR00812">
    <property type="entry name" value="BCTERIALGSPF"/>
</dbReference>
<keyword evidence="5 8" id="KW-0812">Transmembrane</keyword>
<evidence type="ECO:0000256" key="1">
    <source>
        <dbReference type="ARBA" id="ARBA00004429"/>
    </source>
</evidence>